<feature type="compositionally biased region" description="Pro residues" evidence="2">
    <location>
        <begin position="40"/>
        <end position="59"/>
    </location>
</feature>
<keyword evidence="1" id="KW-0496">Mitochondrion</keyword>
<evidence type="ECO:0000313" key="5">
    <source>
        <dbReference type="Proteomes" id="UP000054217"/>
    </source>
</evidence>
<keyword evidence="1" id="KW-0813">Transport</keyword>
<reference evidence="4 5" key="1">
    <citation type="submission" date="2014-04" db="EMBL/GenBank/DDBJ databases">
        <authorList>
            <consortium name="DOE Joint Genome Institute"/>
            <person name="Kuo A."/>
            <person name="Kohler A."/>
            <person name="Costa M.D."/>
            <person name="Nagy L.G."/>
            <person name="Floudas D."/>
            <person name="Copeland A."/>
            <person name="Barry K.W."/>
            <person name="Cichocki N."/>
            <person name="Veneault-Fourrey C."/>
            <person name="LaButti K."/>
            <person name="Lindquist E.A."/>
            <person name="Lipzen A."/>
            <person name="Lundell T."/>
            <person name="Morin E."/>
            <person name="Murat C."/>
            <person name="Sun H."/>
            <person name="Tunlid A."/>
            <person name="Henrissat B."/>
            <person name="Grigoriev I.V."/>
            <person name="Hibbett D.S."/>
            <person name="Martin F."/>
            <person name="Nordberg H.P."/>
            <person name="Cantor M.N."/>
            <person name="Hua S.X."/>
        </authorList>
    </citation>
    <scope>NUCLEOTIDE SEQUENCE [LARGE SCALE GENOMIC DNA]</scope>
    <source>
        <strain evidence="4 5">Marx 270</strain>
    </source>
</reference>
<name>A0A0C3JX58_PISTI</name>
<evidence type="ECO:0000313" key="4">
    <source>
        <dbReference type="EMBL" id="KIO01987.1"/>
    </source>
</evidence>
<accession>A0A0C3JX58</accession>
<dbReference type="Pfam" id="PF03031">
    <property type="entry name" value="NIF"/>
    <property type="match status" value="1"/>
</dbReference>
<dbReference type="STRING" id="870435.A0A0C3JX58"/>
<evidence type="ECO:0000256" key="1">
    <source>
        <dbReference type="RuleBase" id="RU365079"/>
    </source>
</evidence>
<dbReference type="InterPro" id="IPR050365">
    <property type="entry name" value="TIM50"/>
</dbReference>
<keyword evidence="1" id="KW-0811">Translocation</keyword>
<evidence type="ECO:0000256" key="2">
    <source>
        <dbReference type="SAM" id="MobiDB-lite"/>
    </source>
</evidence>
<dbReference type="AlphaFoldDB" id="A0A0C3JX58"/>
<dbReference type="PROSITE" id="PS50969">
    <property type="entry name" value="FCP1"/>
    <property type="match status" value="1"/>
</dbReference>
<dbReference type="InParanoid" id="A0A0C3JX58"/>
<sequence length="463" mass="51118">MSTGDRRWGVRAYDYWRDYQTDIRSEYPWRQPRRSRSPRSPEPAPRSPPPPPPPAPALPAKPESSSRRQTGPDAAYLALATQPSLPDASSRKLLVLDLNGTLLLRGPRSQQRASRFGPKTPRVRSVFPRPYIPAFREYLFTPETREWLDTMVWSSAQPHSVQDMVDHVFGDDSDGLVAVWDRKSLGLSSAEYHQKTVTTKDLSKPWKFLPLGFSPAELDSTHDAELESSSTLHSALTTLLLDDSPHKAMLQPYNHVCIPEYDSTRRKLDLDSLAAMAESQSQGYGEESEVPSVTLLGAAQVDTEPFDATLLAVVGILDEIKHQSNVAGWIRAGGLWGKGGSSHATTSPSAASLLSHHGVSNQLESSSDEQPSESARRRGKKRQRQHPQTVATRQEQTNVAHGDTAGNDAYTTSELVTAAASEKEAMPYNSLWFQDPPTVAYWVARGRRALDELGIANEHGLSP</sequence>
<dbReference type="SMART" id="SM00577">
    <property type="entry name" value="CPDc"/>
    <property type="match status" value="1"/>
</dbReference>
<feature type="domain" description="FCP1 homology" evidence="3">
    <location>
        <begin position="87"/>
        <end position="280"/>
    </location>
</feature>
<feature type="compositionally biased region" description="Polar residues" evidence="2">
    <location>
        <begin position="386"/>
        <end position="399"/>
    </location>
</feature>
<dbReference type="PANTHER" id="PTHR12210">
    <property type="entry name" value="DULLARD PROTEIN PHOSPHATASE"/>
    <property type="match status" value="1"/>
</dbReference>
<dbReference type="OrthoDB" id="1711508at2759"/>
<gene>
    <name evidence="4" type="ORF">M404DRAFT_9935</name>
</gene>
<dbReference type="InterPro" id="IPR004274">
    <property type="entry name" value="FCP1_dom"/>
</dbReference>
<feature type="region of interest" description="Disordered" evidence="2">
    <location>
        <begin position="26"/>
        <end position="71"/>
    </location>
</feature>
<proteinExistence type="inferred from homology"/>
<comment type="subunit">
    <text evidence="1">Component of the TIM23 complex.</text>
</comment>
<dbReference type="HOGENOM" id="CLU_018875_2_1_1"/>
<organism evidence="4 5">
    <name type="scientific">Pisolithus tinctorius Marx 270</name>
    <dbReference type="NCBI Taxonomy" id="870435"/>
    <lineage>
        <taxon>Eukaryota</taxon>
        <taxon>Fungi</taxon>
        <taxon>Dikarya</taxon>
        <taxon>Basidiomycota</taxon>
        <taxon>Agaricomycotina</taxon>
        <taxon>Agaricomycetes</taxon>
        <taxon>Agaricomycetidae</taxon>
        <taxon>Boletales</taxon>
        <taxon>Sclerodermatineae</taxon>
        <taxon>Pisolithaceae</taxon>
        <taxon>Pisolithus</taxon>
    </lineage>
</organism>
<comment type="function">
    <text evidence="1">Essential component of the TIM23 complex, a complex that mediates the translocation of transit peptide-containing proteins across the mitochondrial inner membrane.</text>
</comment>
<dbReference type="GO" id="GO:0015031">
    <property type="term" value="P:protein transport"/>
    <property type="evidence" value="ECO:0007669"/>
    <property type="project" value="UniProtKB-KW"/>
</dbReference>
<dbReference type="InterPro" id="IPR023214">
    <property type="entry name" value="HAD_sf"/>
</dbReference>
<dbReference type="Gene3D" id="3.40.50.1000">
    <property type="entry name" value="HAD superfamily/HAD-like"/>
    <property type="match status" value="1"/>
</dbReference>
<comment type="similarity">
    <text evidence="1">Belongs to the TIM50 family.</text>
</comment>
<keyword evidence="1" id="KW-0653">Protein transport</keyword>
<reference evidence="5" key="2">
    <citation type="submission" date="2015-01" db="EMBL/GenBank/DDBJ databases">
        <title>Evolutionary Origins and Diversification of the Mycorrhizal Mutualists.</title>
        <authorList>
            <consortium name="DOE Joint Genome Institute"/>
            <consortium name="Mycorrhizal Genomics Consortium"/>
            <person name="Kohler A."/>
            <person name="Kuo A."/>
            <person name="Nagy L.G."/>
            <person name="Floudas D."/>
            <person name="Copeland A."/>
            <person name="Barry K.W."/>
            <person name="Cichocki N."/>
            <person name="Veneault-Fourrey C."/>
            <person name="LaButti K."/>
            <person name="Lindquist E.A."/>
            <person name="Lipzen A."/>
            <person name="Lundell T."/>
            <person name="Morin E."/>
            <person name="Murat C."/>
            <person name="Riley R."/>
            <person name="Ohm R."/>
            <person name="Sun H."/>
            <person name="Tunlid A."/>
            <person name="Henrissat B."/>
            <person name="Grigoriev I.V."/>
            <person name="Hibbett D.S."/>
            <person name="Martin F."/>
        </authorList>
    </citation>
    <scope>NUCLEOTIDE SEQUENCE [LARGE SCALE GENOMIC DNA]</scope>
    <source>
        <strain evidence="5">Marx 270</strain>
    </source>
</reference>
<comment type="subcellular location">
    <subcellularLocation>
        <location evidence="1">Mitochondrion inner membrane</location>
        <topology evidence="1">Single-pass membrane protein</topology>
    </subcellularLocation>
</comment>
<keyword evidence="1" id="KW-0809">Transit peptide</keyword>
<protein>
    <recommendedName>
        <fullName evidence="1">Mitochondrial import inner membrane translocase subunit TIM50</fullName>
    </recommendedName>
</protein>
<keyword evidence="5" id="KW-1185">Reference proteome</keyword>
<dbReference type="SUPFAM" id="SSF56784">
    <property type="entry name" value="HAD-like"/>
    <property type="match status" value="1"/>
</dbReference>
<dbReference type="InterPro" id="IPR036412">
    <property type="entry name" value="HAD-like_sf"/>
</dbReference>
<dbReference type="EMBL" id="KN831984">
    <property type="protein sequence ID" value="KIO01987.1"/>
    <property type="molecule type" value="Genomic_DNA"/>
</dbReference>
<dbReference type="Proteomes" id="UP000054217">
    <property type="component" value="Unassembled WGS sequence"/>
</dbReference>
<dbReference type="GO" id="GO:0005744">
    <property type="term" value="C:TIM23 mitochondrial import inner membrane translocase complex"/>
    <property type="evidence" value="ECO:0007669"/>
    <property type="project" value="UniProtKB-UniRule"/>
</dbReference>
<evidence type="ECO:0000259" key="3">
    <source>
        <dbReference type="PROSITE" id="PS50969"/>
    </source>
</evidence>
<feature type="region of interest" description="Disordered" evidence="2">
    <location>
        <begin position="359"/>
        <end position="409"/>
    </location>
</feature>